<feature type="transmembrane region" description="Helical" evidence="8">
    <location>
        <begin position="285"/>
        <end position="307"/>
    </location>
</feature>
<keyword evidence="10" id="KW-1185">Reference proteome</keyword>
<comment type="similarity">
    <text evidence="2">Belongs to the auxin efflux carrier (TC 2.A.69) family.</text>
</comment>
<dbReference type="PANTHER" id="PTHR36838">
    <property type="entry name" value="AUXIN EFFLUX CARRIER FAMILY PROTEIN"/>
    <property type="match status" value="1"/>
</dbReference>
<comment type="subcellular location">
    <subcellularLocation>
        <location evidence="1">Cell membrane</location>
        <topology evidence="1">Multi-pass membrane protein</topology>
    </subcellularLocation>
</comment>
<dbReference type="Gene3D" id="1.20.1530.20">
    <property type="match status" value="1"/>
</dbReference>
<feature type="transmembrane region" description="Helical" evidence="8">
    <location>
        <begin position="167"/>
        <end position="187"/>
    </location>
</feature>
<protein>
    <submittedName>
        <fullName evidence="9">Malonate transporter</fullName>
    </submittedName>
</protein>
<dbReference type="Pfam" id="PF03547">
    <property type="entry name" value="Mem_trans"/>
    <property type="match status" value="1"/>
</dbReference>
<dbReference type="RefSeq" id="WP_049643406.1">
    <property type="nucleotide sequence ID" value="NZ_LFTY01000002.1"/>
</dbReference>
<feature type="transmembrane region" description="Helical" evidence="8">
    <location>
        <begin position="199"/>
        <end position="219"/>
    </location>
</feature>
<dbReference type="STRING" id="1675527.AIOL_002671"/>
<organism evidence="9 10">
    <name type="scientific">Candidatus Rhodobacter oscarellae</name>
    <dbReference type="NCBI Taxonomy" id="1675527"/>
    <lineage>
        <taxon>Bacteria</taxon>
        <taxon>Pseudomonadati</taxon>
        <taxon>Pseudomonadota</taxon>
        <taxon>Alphaproteobacteria</taxon>
        <taxon>Rhodobacterales</taxon>
        <taxon>Rhodobacter group</taxon>
        <taxon>Rhodobacter</taxon>
    </lineage>
</organism>
<evidence type="ECO:0000256" key="7">
    <source>
        <dbReference type="ARBA" id="ARBA00023136"/>
    </source>
</evidence>
<evidence type="ECO:0000256" key="1">
    <source>
        <dbReference type="ARBA" id="ARBA00004651"/>
    </source>
</evidence>
<dbReference type="GO" id="GO:0055085">
    <property type="term" value="P:transmembrane transport"/>
    <property type="evidence" value="ECO:0007669"/>
    <property type="project" value="InterPro"/>
</dbReference>
<feature type="transmembrane region" description="Helical" evidence="8">
    <location>
        <begin position="259"/>
        <end position="278"/>
    </location>
</feature>
<feature type="transmembrane region" description="Helical" evidence="8">
    <location>
        <begin position="95"/>
        <end position="115"/>
    </location>
</feature>
<dbReference type="InterPro" id="IPR004776">
    <property type="entry name" value="Mem_transp_PIN-like"/>
</dbReference>
<dbReference type="AlphaFoldDB" id="A0A0J9E7D5"/>
<dbReference type="Proteomes" id="UP000037178">
    <property type="component" value="Unassembled WGS sequence"/>
</dbReference>
<keyword evidence="3" id="KW-0813">Transport</keyword>
<evidence type="ECO:0000256" key="4">
    <source>
        <dbReference type="ARBA" id="ARBA00022475"/>
    </source>
</evidence>
<evidence type="ECO:0000256" key="8">
    <source>
        <dbReference type="SAM" id="Phobius"/>
    </source>
</evidence>
<keyword evidence="4" id="KW-1003">Cell membrane</keyword>
<gene>
    <name evidence="9" type="ORF">AIOL_002671</name>
</gene>
<feature type="transmembrane region" description="Helical" evidence="8">
    <location>
        <begin position="226"/>
        <end position="247"/>
    </location>
</feature>
<evidence type="ECO:0000256" key="2">
    <source>
        <dbReference type="ARBA" id="ARBA00010145"/>
    </source>
</evidence>
<dbReference type="InterPro" id="IPR038770">
    <property type="entry name" value="Na+/solute_symporter_sf"/>
</dbReference>
<dbReference type="OrthoDB" id="9810457at2"/>
<feature type="transmembrane region" description="Helical" evidence="8">
    <location>
        <begin position="67"/>
        <end position="88"/>
    </location>
</feature>
<dbReference type="PANTHER" id="PTHR36838:SF3">
    <property type="entry name" value="TRANSPORTER AUXIN EFFLUX CARRIER EC FAMILY"/>
    <property type="match status" value="1"/>
</dbReference>
<name>A0A0J9E7D5_9RHOB</name>
<evidence type="ECO:0000313" key="10">
    <source>
        <dbReference type="Proteomes" id="UP000037178"/>
    </source>
</evidence>
<dbReference type="EMBL" id="LFTY01000002">
    <property type="protein sequence ID" value="KMW57704.1"/>
    <property type="molecule type" value="Genomic_DNA"/>
</dbReference>
<feature type="transmembrane region" description="Helical" evidence="8">
    <location>
        <begin position="6"/>
        <end position="26"/>
    </location>
</feature>
<evidence type="ECO:0000313" key="9">
    <source>
        <dbReference type="EMBL" id="KMW57704.1"/>
    </source>
</evidence>
<evidence type="ECO:0000256" key="6">
    <source>
        <dbReference type="ARBA" id="ARBA00022989"/>
    </source>
</evidence>
<reference evidence="9 10" key="1">
    <citation type="submission" date="2015-06" db="EMBL/GenBank/DDBJ databases">
        <title>Draft genome sequence of an Alphaproteobacteria species associated to the Mediterranean sponge Oscarella lobularis.</title>
        <authorList>
            <person name="Jourda C."/>
            <person name="Santini S."/>
            <person name="Claverie J.-M."/>
        </authorList>
    </citation>
    <scope>NUCLEOTIDE SEQUENCE [LARGE SCALE GENOMIC DNA]</scope>
    <source>
        <strain evidence="9">IGS</strain>
    </source>
</reference>
<keyword evidence="6 8" id="KW-1133">Transmembrane helix</keyword>
<dbReference type="PATRIC" id="fig|1675527.3.peg.2799"/>
<evidence type="ECO:0000256" key="5">
    <source>
        <dbReference type="ARBA" id="ARBA00022692"/>
    </source>
</evidence>
<keyword evidence="5 8" id="KW-0812">Transmembrane</keyword>
<sequence>MAALLSVILPVFLVVGFGYVSVWRSWLSDEHISGLMKFAQNFAIPCLLFVAIARLDLGQTFSTGLIFSFYAGSTTGFLAGLLGARFLFGRPWEDCVAIGFATLFSNSVLMGLAITERAYGADALGPNYAIVAIHAPYCYILGFVVMELVRARGAGARQAARAIGGAIIKNALMIGIALGFLVNITGIPLPDFAWDGVELMARAGLPAALFGLGGVLFRYRPEGDMATIAYVCAVSLLMHPLIVWVLGRTVELSTGEFRSAVLTAAMAPGVNAYIFANMYGVARRVVASSVLIGTGLTVISASIWLSFLP</sequence>
<dbReference type="GO" id="GO:0005886">
    <property type="term" value="C:plasma membrane"/>
    <property type="evidence" value="ECO:0007669"/>
    <property type="project" value="UniProtKB-SubCell"/>
</dbReference>
<accession>A0A0J9E7D5</accession>
<feature type="transmembrane region" description="Helical" evidence="8">
    <location>
        <begin position="127"/>
        <end position="146"/>
    </location>
</feature>
<evidence type="ECO:0000256" key="3">
    <source>
        <dbReference type="ARBA" id="ARBA00022448"/>
    </source>
</evidence>
<comment type="caution">
    <text evidence="9">The sequence shown here is derived from an EMBL/GenBank/DDBJ whole genome shotgun (WGS) entry which is preliminary data.</text>
</comment>
<proteinExistence type="inferred from homology"/>
<keyword evidence="7 8" id="KW-0472">Membrane</keyword>